<evidence type="ECO:0000256" key="1">
    <source>
        <dbReference type="SAM" id="Phobius"/>
    </source>
</evidence>
<gene>
    <name evidence="2" type="ORF">BACT_1081</name>
</gene>
<protein>
    <submittedName>
        <fullName evidence="2">Uncharacterized protein</fullName>
    </submittedName>
</protein>
<evidence type="ECO:0000313" key="2">
    <source>
        <dbReference type="EMBL" id="KFI40379.1"/>
    </source>
</evidence>
<dbReference type="Proteomes" id="UP000029015">
    <property type="component" value="Unassembled WGS sequence"/>
</dbReference>
<dbReference type="AlphaFoldDB" id="A0A086Z1H9"/>
<keyword evidence="3" id="KW-1185">Reference proteome</keyword>
<organism evidence="2 3">
    <name type="scientific">Bifidobacterium actinocoloniiforme DSM 22766</name>
    <dbReference type="NCBI Taxonomy" id="1437605"/>
    <lineage>
        <taxon>Bacteria</taxon>
        <taxon>Bacillati</taxon>
        <taxon>Actinomycetota</taxon>
        <taxon>Actinomycetes</taxon>
        <taxon>Bifidobacteriales</taxon>
        <taxon>Bifidobacteriaceae</taxon>
        <taxon>Bifidobacterium</taxon>
    </lineage>
</organism>
<feature type="transmembrane region" description="Helical" evidence="1">
    <location>
        <begin position="78"/>
        <end position="98"/>
    </location>
</feature>
<accession>A0A086Z1H9</accession>
<proteinExistence type="predicted"/>
<sequence length="115" mass="13084">MEPPTLGFIYRRAPCRLTTTGRTRGLQFATIIESMCQYDPECPVHRHRPGTTCPVVYRKRMAVIREQERREQQRQDRIAVLVALVVVVVMFVIGYVVASVVAPDFVAQVRQALGI</sequence>
<reference evidence="2 3" key="1">
    <citation type="submission" date="2014-03" db="EMBL/GenBank/DDBJ databases">
        <title>Genomics of Bifidobacteria.</title>
        <authorList>
            <person name="Ventura M."/>
            <person name="Milani C."/>
            <person name="Lugli G.A."/>
        </authorList>
    </citation>
    <scope>NUCLEOTIDE SEQUENCE [LARGE SCALE GENOMIC DNA]</scope>
    <source>
        <strain evidence="2 3">DSM 22766</strain>
    </source>
</reference>
<dbReference type="EMBL" id="JGYK01000001">
    <property type="protein sequence ID" value="KFI40379.1"/>
    <property type="molecule type" value="Genomic_DNA"/>
</dbReference>
<name>A0A086Z1H9_9BIFI</name>
<keyword evidence="1" id="KW-1133">Transmembrane helix</keyword>
<keyword evidence="1" id="KW-0812">Transmembrane</keyword>
<comment type="caution">
    <text evidence="2">The sequence shown here is derived from an EMBL/GenBank/DDBJ whole genome shotgun (WGS) entry which is preliminary data.</text>
</comment>
<keyword evidence="1" id="KW-0472">Membrane</keyword>
<evidence type="ECO:0000313" key="3">
    <source>
        <dbReference type="Proteomes" id="UP000029015"/>
    </source>
</evidence>